<dbReference type="Proteomes" id="UP000295341">
    <property type="component" value="Unassembled WGS sequence"/>
</dbReference>
<dbReference type="InterPro" id="IPR029039">
    <property type="entry name" value="Flavoprotein-like_sf"/>
</dbReference>
<comment type="similarity">
    <text evidence="1">Belongs to the NAD(P)H dehydrogenase (quinone) family.</text>
</comment>
<sequence length="193" mass="22025">MTHRIAVIQGHPDVSPCHLGHALADAYISGAIEKGHQVREVVVAEIDFPIVRSKAEWELDDVPESIRLAQDTIRWASHVLILHPLWLGSMPALLKAFLEQVFRPGFALTRRDGRWERLLRGRSAHVVVTMGMPALVFRWFFFAHGVRSLVRNVLRISGFSPVRTTLVGSVENAGNRHRQKWLTRMRREGQFAR</sequence>
<evidence type="ECO:0000259" key="3">
    <source>
        <dbReference type="Pfam" id="PF02525"/>
    </source>
</evidence>
<evidence type="ECO:0000256" key="2">
    <source>
        <dbReference type="ARBA" id="ARBA00023002"/>
    </source>
</evidence>
<keyword evidence="2" id="KW-0560">Oxidoreductase</keyword>
<dbReference type="Gene3D" id="3.40.50.360">
    <property type="match status" value="1"/>
</dbReference>
<organism evidence="4 5">
    <name type="scientific">Panacagrimonas perspica</name>
    <dbReference type="NCBI Taxonomy" id="381431"/>
    <lineage>
        <taxon>Bacteria</taxon>
        <taxon>Pseudomonadati</taxon>
        <taxon>Pseudomonadota</taxon>
        <taxon>Gammaproteobacteria</taxon>
        <taxon>Nevskiales</taxon>
        <taxon>Nevskiaceae</taxon>
        <taxon>Panacagrimonas</taxon>
    </lineage>
</organism>
<dbReference type="PANTHER" id="PTHR10204:SF34">
    <property type="entry name" value="NAD(P)H DEHYDROGENASE [QUINONE] 1 ISOFORM 1"/>
    <property type="match status" value="1"/>
</dbReference>
<dbReference type="InterPro" id="IPR003680">
    <property type="entry name" value="Flavodoxin_fold"/>
</dbReference>
<dbReference type="GO" id="GO:0003955">
    <property type="term" value="F:NAD(P)H dehydrogenase (quinone) activity"/>
    <property type="evidence" value="ECO:0007669"/>
    <property type="project" value="TreeGrafter"/>
</dbReference>
<dbReference type="RefSeq" id="WP_133880233.1">
    <property type="nucleotide sequence ID" value="NZ_MWIN01000012.1"/>
</dbReference>
<feature type="domain" description="Flavodoxin-like fold" evidence="3">
    <location>
        <begin position="4"/>
        <end position="181"/>
    </location>
</feature>
<gene>
    <name evidence="4" type="ORF">DFR24_1040</name>
</gene>
<accession>A0A4R7PC62</accession>
<dbReference type="Pfam" id="PF02525">
    <property type="entry name" value="Flavodoxin_2"/>
    <property type="match status" value="1"/>
</dbReference>
<dbReference type="PANTHER" id="PTHR10204">
    <property type="entry name" value="NAD P H OXIDOREDUCTASE-RELATED"/>
    <property type="match status" value="1"/>
</dbReference>
<evidence type="ECO:0000256" key="1">
    <source>
        <dbReference type="ARBA" id="ARBA00006252"/>
    </source>
</evidence>
<dbReference type="InterPro" id="IPR051545">
    <property type="entry name" value="NAD(P)H_dehydrogenase_qn"/>
</dbReference>
<dbReference type="GO" id="GO:0005829">
    <property type="term" value="C:cytosol"/>
    <property type="evidence" value="ECO:0007669"/>
    <property type="project" value="TreeGrafter"/>
</dbReference>
<proteinExistence type="inferred from homology"/>
<dbReference type="OrthoDB" id="9798454at2"/>
<dbReference type="SUPFAM" id="SSF52218">
    <property type="entry name" value="Flavoproteins"/>
    <property type="match status" value="1"/>
</dbReference>
<evidence type="ECO:0000313" key="4">
    <source>
        <dbReference type="EMBL" id="TDU31663.1"/>
    </source>
</evidence>
<evidence type="ECO:0000313" key="5">
    <source>
        <dbReference type="Proteomes" id="UP000295341"/>
    </source>
</evidence>
<comment type="caution">
    <text evidence="4">The sequence shown here is derived from an EMBL/GenBank/DDBJ whole genome shotgun (WGS) entry which is preliminary data.</text>
</comment>
<reference evidence="4 5" key="1">
    <citation type="submission" date="2019-03" db="EMBL/GenBank/DDBJ databases">
        <title>Genomic Encyclopedia of Type Strains, Phase IV (KMG-IV): sequencing the most valuable type-strain genomes for metagenomic binning, comparative biology and taxonomic classification.</title>
        <authorList>
            <person name="Goeker M."/>
        </authorList>
    </citation>
    <scope>NUCLEOTIDE SEQUENCE [LARGE SCALE GENOMIC DNA]</scope>
    <source>
        <strain evidence="4 5">DSM 26377</strain>
    </source>
</reference>
<keyword evidence="5" id="KW-1185">Reference proteome</keyword>
<dbReference type="EMBL" id="SOBT01000008">
    <property type="protein sequence ID" value="TDU31663.1"/>
    <property type="molecule type" value="Genomic_DNA"/>
</dbReference>
<name>A0A4R7PC62_9GAMM</name>
<dbReference type="AlphaFoldDB" id="A0A4R7PC62"/>
<protein>
    <submittedName>
        <fullName evidence="4">Putative NADPH-quinone reductase</fullName>
    </submittedName>
</protein>